<name>A0A1M6TBW7_9BURK</name>
<accession>A0A1M6TBW7</accession>
<dbReference type="AlphaFoldDB" id="A0A1M6TBW7"/>
<dbReference type="GeneID" id="301981453"/>
<dbReference type="PIRSF" id="PIRSF033303">
    <property type="entry name" value="UCP033303"/>
    <property type="match status" value="1"/>
</dbReference>
<protein>
    <recommendedName>
        <fullName evidence="6">DUF1326 domain-containing protein</fullName>
    </recommendedName>
</protein>
<gene>
    <name evidence="2" type="ORF">J2804_006183</name>
    <name evidence="3" type="ORF">SAMN05192548_102675</name>
</gene>
<dbReference type="InterPro" id="IPR009758">
    <property type="entry name" value="DUF1326"/>
</dbReference>
<keyword evidence="5" id="KW-1185">Reference proteome</keyword>
<dbReference type="EMBL" id="FRAB01000026">
    <property type="protein sequence ID" value="SHK54471.1"/>
    <property type="molecule type" value="Genomic_DNA"/>
</dbReference>
<sequence>MADQVAESVMAIPEWRIAGEWLDVCSCNTPCPCTFAQAPTGNHCEVLWAYRINEGYYGKTPMAGLKVVLLSGFTGNLWDGAKLETGVFFDEAANEDQRRALVAIFTGQAGGWMTQFVPAKVSAVRGVEFANISVEIDGSLEHWSVTVGDKVDASGVALSGPTSDPTKRLQSFNPPGSEVGPTDGAVTWGKSVNGRWKGFGFDQNIPAGQASKHIPFDWHGPDAP</sequence>
<dbReference type="STRING" id="169427.SAMN05192548_102675"/>
<evidence type="ECO:0000313" key="3">
    <source>
        <dbReference type="EMBL" id="SHK54471.1"/>
    </source>
</evidence>
<evidence type="ECO:0000313" key="2">
    <source>
        <dbReference type="EMBL" id="MDR6412747.1"/>
    </source>
</evidence>
<evidence type="ECO:0008006" key="6">
    <source>
        <dbReference type="Google" id="ProtNLM"/>
    </source>
</evidence>
<dbReference type="Pfam" id="PF07040">
    <property type="entry name" value="DUF1326"/>
    <property type="match status" value="1"/>
</dbReference>
<reference evidence="2 5" key="2">
    <citation type="submission" date="2023-07" db="EMBL/GenBank/DDBJ databases">
        <title>Sorghum-associated microbial communities from plants grown in Nebraska, USA.</title>
        <authorList>
            <person name="Schachtman D."/>
        </authorList>
    </citation>
    <scope>NUCLEOTIDE SEQUENCE [LARGE SCALE GENOMIC DNA]</scope>
    <source>
        <strain evidence="2 5">DS1316</strain>
    </source>
</reference>
<dbReference type="InterPro" id="IPR014581">
    <property type="entry name" value="UCP033303"/>
</dbReference>
<feature type="compositionally biased region" description="Polar residues" evidence="1">
    <location>
        <begin position="160"/>
        <end position="174"/>
    </location>
</feature>
<dbReference type="Proteomes" id="UP000184395">
    <property type="component" value="Unassembled WGS sequence"/>
</dbReference>
<evidence type="ECO:0000313" key="5">
    <source>
        <dbReference type="Proteomes" id="UP001264340"/>
    </source>
</evidence>
<dbReference type="RefSeq" id="WP_200799521.1">
    <property type="nucleotide sequence ID" value="NZ_CADFGY010000004.1"/>
</dbReference>
<organism evidence="3 4">
    <name type="scientific">Paraburkholderia terricola</name>
    <dbReference type="NCBI Taxonomy" id="169427"/>
    <lineage>
        <taxon>Bacteria</taxon>
        <taxon>Pseudomonadati</taxon>
        <taxon>Pseudomonadota</taxon>
        <taxon>Betaproteobacteria</taxon>
        <taxon>Burkholderiales</taxon>
        <taxon>Burkholderiaceae</taxon>
        <taxon>Paraburkholderia</taxon>
    </lineage>
</organism>
<reference evidence="3 4" key="1">
    <citation type="submission" date="2016-11" db="EMBL/GenBank/DDBJ databases">
        <authorList>
            <person name="Jaros S."/>
            <person name="Januszkiewicz K."/>
            <person name="Wedrychowicz H."/>
        </authorList>
    </citation>
    <scope>NUCLEOTIDE SEQUENCE [LARGE SCALE GENOMIC DNA]</scope>
    <source>
        <strain evidence="3 4">LMG 20594</strain>
    </source>
</reference>
<evidence type="ECO:0000313" key="4">
    <source>
        <dbReference type="Proteomes" id="UP000184395"/>
    </source>
</evidence>
<feature type="region of interest" description="Disordered" evidence="1">
    <location>
        <begin position="157"/>
        <end position="187"/>
    </location>
</feature>
<proteinExistence type="predicted"/>
<dbReference type="Proteomes" id="UP001264340">
    <property type="component" value="Unassembled WGS sequence"/>
</dbReference>
<dbReference type="EMBL" id="JAVDRP010000023">
    <property type="protein sequence ID" value="MDR6412747.1"/>
    <property type="molecule type" value="Genomic_DNA"/>
</dbReference>
<evidence type="ECO:0000256" key="1">
    <source>
        <dbReference type="SAM" id="MobiDB-lite"/>
    </source>
</evidence>